<evidence type="ECO:0000256" key="7">
    <source>
        <dbReference type="ARBA" id="ARBA00047551"/>
    </source>
</evidence>
<dbReference type="InterPro" id="IPR015943">
    <property type="entry name" value="WD40/YVTN_repeat-like_dom_sf"/>
</dbReference>
<dbReference type="PANTHER" id="PTHR46042:SF1">
    <property type="entry name" value="DIPHTHINE METHYLTRANSFERASE"/>
    <property type="match status" value="1"/>
</dbReference>
<evidence type="ECO:0000256" key="4">
    <source>
        <dbReference type="ARBA" id="ARBA00022801"/>
    </source>
</evidence>
<dbReference type="InterPro" id="IPR036322">
    <property type="entry name" value="WD40_repeat_dom_sf"/>
</dbReference>
<dbReference type="STRING" id="1266660.A0A1G4IMI9"/>
<dbReference type="Proteomes" id="UP000190274">
    <property type="component" value="Chromosome A"/>
</dbReference>
<dbReference type="EC" id="3.1.1.97" evidence="6"/>
<comment type="catalytic activity">
    <reaction evidence="7">
        <text>diphthine methyl ester-[translation elongation factor 2] + H2O = diphthine-[translation elongation factor 2] + methanol + H(+)</text>
        <dbReference type="Rhea" id="RHEA:42656"/>
        <dbReference type="Rhea" id="RHEA-COMP:10172"/>
        <dbReference type="Rhea" id="RHEA-COMP:10173"/>
        <dbReference type="ChEBI" id="CHEBI:15377"/>
        <dbReference type="ChEBI" id="CHEBI:15378"/>
        <dbReference type="ChEBI" id="CHEBI:17790"/>
        <dbReference type="ChEBI" id="CHEBI:79005"/>
        <dbReference type="ChEBI" id="CHEBI:82696"/>
        <dbReference type="EC" id="3.1.1.97"/>
    </reaction>
</comment>
<dbReference type="SMART" id="SM00320">
    <property type="entry name" value="WD40"/>
    <property type="match status" value="5"/>
</dbReference>
<keyword evidence="2" id="KW-0853">WD repeat</keyword>
<dbReference type="OrthoDB" id="1930760at2759"/>
<keyword evidence="4" id="KW-0378">Hydrolase</keyword>
<evidence type="ECO:0000256" key="1">
    <source>
        <dbReference type="ARBA" id="ARBA00005156"/>
    </source>
</evidence>
<dbReference type="GO" id="GO:0032456">
    <property type="term" value="P:endocytic recycling"/>
    <property type="evidence" value="ECO:0007669"/>
    <property type="project" value="EnsemblFungi"/>
</dbReference>
<evidence type="ECO:0000256" key="5">
    <source>
        <dbReference type="ARBA" id="ARBA00038092"/>
    </source>
</evidence>
<dbReference type="GO" id="GO:0061685">
    <property type="term" value="F:diphthine methylesterase activity"/>
    <property type="evidence" value="ECO:0007669"/>
    <property type="project" value="UniProtKB-EC"/>
</dbReference>
<reference evidence="8 9" key="1">
    <citation type="submission" date="2016-03" db="EMBL/GenBank/DDBJ databases">
        <authorList>
            <person name="Devillers H."/>
        </authorList>
    </citation>
    <scope>NUCLEOTIDE SEQUENCE [LARGE SCALE GENOMIC DNA]</scope>
    <source>
        <strain evidence="8">CBS 10888</strain>
    </source>
</reference>
<gene>
    <name evidence="8" type="ORF">LADA_0A02630G</name>
</gene>
<comment type="similarity">
    <text evidence="5">Belongs to the DPH7 family.</text>
</comment>
<evidence type="ECO:0000313" key="9">
    <source>
        <dbReference type="Proteomes" id="UP000190274"/>
    </source>
</evidence>
<keyword evidence="9" id="KW-1185">Reference proteome</keyword>
<dbReference type="Gene3D" id="2.130.10.10">
    <property type="entry name" value="YVTN repeat-like/Quinoprotein amine dehydrogenase"/>
    <property type="match status" value="1"/>
</dbReference>
<dbReference type="PANTHER" id="PTHR46042">
    <property type="entry name" value="DIPHTHINE METHYLTRANSFERASE"/>
    <property type="match status" value="1"/>
</dbReference>
<sequence>MSASESSALFLSYTEKPPCALRIFRDKYVILGTYDLDKPSGMRTGSIEIRDLELHILLKQDLYGAVLDLKLSPFDDAVMVSAHSTGNLQIWHLQELNGMVKLLELANFQVFDPETLITSVHFSPTDPRCVLVTSTTGETRVVDLNGGKTTFSAASLGDEFEKIDSSSIQAQGSSVCVKQLASRGLSHEHALECWTAEFGALSPLESTVFTGGDDSTLAAHDLRSGDVIFTNSRIHEAGVVAIKSSTPTFRTSKPTSIITGSYDDQIRTLDLRMLGDALYPGQNVPPVKSTSLNLGGGVWRFAESPVNSDDNFCNKLLVCCMYDGAKIVSVDDDDKFTIEGYIKKNHTSMCYGGDWSSSAKVTCSFYDKVIQVWE</sequence>
<evidence type="ECO:0000256" key="3">
    <source>
        <dbReference type="ARBA" id="ARBA00022737"/>
    </source>
</evidence>
<dbReference type="EMBL" id="LT598460">
    <property type="protein sequence ID" value="SCU77870.1"/>
    <property type="molecule type" value="Genomic_DNA"/>
</dbReference>
<evidence type="ECO:0000313" key="8">
    <source>
        <dbReference type="EMBL" id="SCU77870.1"/>
    </source>
</evidence>
<dbReference type="GO" id="GO:0005768">
    <property type="term" value="C:endosome"/>
    <property type="evidence" value="ECO:0007669"/>
    <property type="project" value="EnsemblFungi"/>
</dbReference>
<comment type="pathway">
    <text evidence="1">Protein modification; peptidyl-diphthamide biosynthesis.</text>
</comment>
<name>A0A1G4IMI9_9SACH</name>
<dbReference type="SUPFAM" id="SSF50978">
    <property type="entry name" value="WD40 repeat-like"/>
    <property type="match status" value="1"/>
</dbReference>
<protein>
    <recommendedName>
        <fullName evidence="6">methylated diphthine methylhydrolase</fullName>
        <ecNumber evidence="6">3.1.1.97</ecNumber>
    </recommendedName>
</protein>
<dbReference type="AlphaFoldDB" id="A0A1G4IMI9"/>
<dbReference type="GO" id="GO:0017183">
    <property type="term" value="P:protein histidyl modification to diphthamide"/>
    <property type="evidence" value="ECO:0007669"/>
    <property type="project" value="EnsemblFungi"/>
</dbReference>
<dbReference type="InterPro" id="IPR001680">
    <property type="entry name" value="WD40_rpt"/>
</dbReference>
<organism evidence="8 9">
    <name type="scientific">Lachancea dasiensis</name>
    <dbReference type="NCBI Taxonomy" id="1072105"/>
    <lineage>
        <taxon>Eukaryota</taxon>
        <taxon>Fungi</taxon>
        <taxon>Dikarya</taxon>
        <taxon>Ascomycota</taxon>
        <taxon>Saccharomycotina</taxon>
        <taxon>Saccharomycetes</taxon>
        <taxon>Saccharomycetales</taxon>
        <taxon>Saccharomycetaceae</taxon>
        <taxon>Lachancea</taxon>
    </lineage>
</organism>
<proteinExistence type="inferred from homology"/>
<accession>A0A1G4IMI9</accession>
<keyword evidence="3" id="KW-0677">Repeat</keyword>
<evidence type="ECO:0000256" key="6">
    <source>
        <dbReference type="ARBA" id="ARBA00039131"/>
    </source>
</evidence>
<dbReference type="InterPro" id="IPR052415">
    <property type="entry name" value="Diphthine_MTase"/>
</dbReference>
<evidence type="ECO:0000256" key="2">
    <source>
        <dbReference type="ARBA" id="ARBA00022574"/>
    </source>
</evidence>